<gene>
    <name evidence="2" type="ORF">DILT_LOCUS14326</name>
</gene>
<name>A0A3P7MZ55_DIBLA</name>
<sequence>MYSSQGASRSKDDNNPAGSAPQTSGETYQYGHPRDVSKDAKMSSSQWPSRSKEETNPAARAPQPCGETYQYGYTKYAYKAAKKSSSQWASGPKDETVCLKDARKSERQGIGRWVREAIPASSAHIQTEISNGIRRSGDVALHDNRQAMLGATCPICSRRVETPLQMTAYYSKPVCNECRRSAERLDNHGSQEVADPRYPLCPRRIERPPQRTEVALQNNQQEVEAVRPTHRERITFTNCGVTFLLGLPRRFVNWLYTKLTCH</sequence>
<feature type="compositionally biased region" description="Basic and acidic residues" evidence="1">
    <location>
        <begin position="32"/>
        <end position="41"/>
    </location>
</feature>
<dbReference type="AlphaFoldDB" id="A0A3P7MZ55"/>
<dbReference type="Proteomes" id="UP000281553">
    <property type="component" value="Unassembled WGS sequence"/>
</dbReference>
<feature type="region of interest" description="Disordered" evidence="1">
    <location>
        <begin position="1"/>
        <end position="65"/>
    </location>
</feature>
<protein>
    <submittedName>
        <fullName evidence="2">Uncharacterized protein</fullName>
    </submittedName>
</protein>
<accession>A0A3P7MZ55</accession>
<keyword evidence="3" id="KW-1185">Reference proteome</keyword>
<proteinExistence type="predicted"/>
<organism evidence="2 3">
    <name type="scientific">Dibothriocephalus latus</name>
    <name type="common">Fish tapeworm</name>
    <name type="synonym">Diphyllobothrium latum</name>
    <dbReference type="NCBI Taxonomy" id="60516"/>
    <lineage>
        <taxon>Eukaryota</taxon>
        <taxon>Metazoa</taxon>
        <taxon>Spiralia</taxon>
        <taxon>Lophotrochozoa</taxon>
        <taxon>Platyhelminthes</taxon>
        <taxon>Cestoda</taxon>
        <taxon>Eucestoda</taxon>
        <taxon>Diphyllobothriidea</taxon>
        <taxon>Diphyllobothriidae</taxon>
        <taxon>Dibothriocephalus</taxon>
    </lineage>
</organism>
<reference evidence="2 3" key="1">
    <citation type="submission" date="2018-11" db="EMBL/GenBank/DDBJ databases">
        <authorList>
            <consortium name="Pathogen Informatics"/>
        </authorList>
    </citation>
    <scope>NUCLEOTIDE SEQUENCE [LARGE SCALE GENOMIC DNA]</scope>
</reference>
<evidence type="ECO:0000256" key="1">
    <source>
        <dbReference type="SAM" id="MobiDB-lite"/>
    </source>
</evidence>
<dbReference type="EMBL" id="UYRU01073753">
    <property type="protein sequence ID" value="VDN23811.1"/>
    <property type="molecule type" value="Genomic_DNA"/>
</dbReference>
<feature type="compositionally biased region" description="Polar residues" evidence="1">
    <location>
        <begin position="16"/>
        <end position="27"/>
    </location>
</feature>
<evidence type="ECO:0000313" key="3">
    <source>
        <dbReference type="Proteomes" id="UP000281553"/>
    </source>
</evidence>
<evidence type="ECO:0000313" key="2">
    <source>
        <dbReference type="EMBL" id="VDN23811.1"/>
    </source>
</evidence>